<dbReference type="WBParaSite" id="PSAMB.scaffold2740size21555.g19052.t1">
    <property type="protein sequence ID" value="PSAMB.scaffold2740size21555.g19052.t1"/>
    <property type="gene ID" value="PSAMB.scaffold2740size21555.g19052"/>
</dbReference>
<proteinExistence type="predicted"/>
<protein>
    <submittedName>
        <fullName evidence="2">MULE transposase domain-containing protein</fullName>
    </submittedName>
</protein>
<name>A0A914VZZ1_9BILA</name>
<dbReference type="PANTHER" id="PTHR33977">
    <property type="entry name" value="ZINC ION BINDING PROTEIN"/>
    <property type="match status" value="1"/>
</dbReference>
<accession>A0A914VZZ1</accession>
<reference evidence="2" key="1">
    <citation type="submission" date="2022-11" db="UniProtKB">
        <authorList>
            <consortium name="WormBaseParasite"/>
        </authorList>
    </citation>
    <scope>IDENTIFICATION</scope>
</reference>
<keyword evidence="1" id="KW-1185">Reference proteome</keyword>
<dbReference type="PANTHER" id="PTHR33977:SF1">
    <property type="entry name" value="ZINC ION BINDING PROTEIN"/>
    <property type="match status" value="1"/>
</dbReference>
<evidence type="ECO:0000313" key="2">
    <source>
        <dbReference type="WBParaSite" id="PSAMB.scaffold2740size21555.g19052.t1"/>
    </source>
</evidence>
<organism evidence="1 2">
    <name type="scientific">Plectus sambesii</name>
    <dbReference type="NCBI Taxonomy" id="2011161"/>
    <lineage>
        <taxon>Eukaryota</taxon>
        <taxon>Metazoa</taxon>
        <taxon>Ecdysozoa</taxon>
        <taxon>Nematoda</taxon>
        <taxon>Chromadorea</taxon>
        <taxon>Plectida</taxon>
        <taxon>Plectina</taxon>
        <taxon>Plectoidea</taxon>
        <taxon>Plectidae</taxon>
        <taxon>Plectus</taxon>
    </lineage>
</organism>
<dbReference type="Proteomes" id="UP000887566">
    <property type="component" value="Unplaced"/>
</dbReference>
<sequence length="173" mass="19851">MLQHDLPELIGYYHEDDHISVDMAINKFTELGENNSIFYYRPQTAKRDTFALGMQTTTQLRLLEKFGSNVVCIATAHKTCCYDGYLLDTVLVLDSVGAGQPVAFFLTKVKMVGLPAMRRFIKYFEKVWLKDDEWIALWNHFTNEGARTTNAVEGYHSMIKKNFSGIHPKIGNY</sequence>
<dbReference type="AlphaFoldDB" id="A0A914VZZ1"/>
<evidence type="ECO:0000313" key="1">
    <source>
        <dbReference type="Proteomes" id="UP000887566"/>
    </source>
</evidence>